<gene>
    <name evidence="3" type="primary">rplF</name>
    <name evidence="7" type="ORF">COU89_03025</name>
</gene>
<evidence type="ECO:0000256" key="3">
    <source>
        <dbReference type="HAMAP-Rule" id="MF_01365"/>
    </source>
</evidence>
<dbReference type="InterPro" id="IPR002358">
    <property type="entry name" value="Ribosomal_uL6_CS"/>
</dbReference>
<feature type="domain" description="Large ribosomal subunit protein uL6 alpha-beta" evidence="6">
    <location>
        <begin position="91"/>
        <end position="163"/>
    </location>
</feature>
<evidence type="ECO:0000313" key="7">
    <source>
        <dbReference type="EMBL" id="PJE63496.1"/>
    </source>
</evidence>
<dbReference type="InterPro" id="IPR036789">
    <property type="entry name" value="Ribosomal_uL6-like_a/b-dom_sf"/>
</dbReference>
<proteinExistence type="inferred from homology"/>
<comment type="similarity">
    <text evidence="3 4">Belongs to the universal ribosomal protein uL6 family.</text>
</comment>
<dbReference type="Gene3D" id="3.90.930.12">
    <property type="entry name" value="Ribosomal protein L6, alpha-beta domain"/>
    <property type="match status" value="2"/>
</dbReference>
<feature type="domain" description="Large ribosomal subunit protein uL6 alpha-beta" evidence="6">
    <location>
        <begin position="12"/>
        <end position="82"/>
    </location>
</feature>
<comment type="function">
    <text evidence="3 5">This protein binds to the 23S rRNA, and is important in its secondary structure. It is located near the subunit interface in the base of the L7/L12 stalk, and near the tRNA binding site of the peptidyltransferase center.</text>
</comment>
<evidence type="ECO:0000256" key="5">
    <source>
        <dbReference type="RuleBase" id="RU003870"/>
    </source>
</evidence>
<dbReference type="GO" id="GO:0022625">
    <property type="term" value="C:cytosolic large ribosomal subunit"/>
    <property type="evidence" value="ECO:0007669"/>
    <property type="project" value="UniProtKB-UniRule"/>
</dbReference>
<keyword evidence="2 3" id="KW-0687">Ribonucleoprotein</keyword>
<keyword evidence="1 3" id="KW-0689">Ribosomal protein</keyword>
<evidence type="ECO:0000256" key="2">
    <source>
        <dbReference type="ARBA" id="ARBA00023274"/>
    </source>
</evidence>
<reference evidence="8" key="1">
    <citation type="submission" date="2017-09" db="EMBL/GenBank/DDBJ databases">
        <title>Depth-based differentiation of microbial function through sediment-hosted aquifers and enrichment of novel symbionts in the deep terrestrial subsurface.</title>
        <authorList>
            <person name="Probst A.J."/>
            <person name="Ladd B."/>
            <person name="Jarett J.K."/>
            <person name="Geller-Mcgrath D.E."/>
            <person name="Sieber C.M.K."/>
            <person name="Emerson J.B."/>
            <person name="Anantharaman K."/>
            <person name="Thomas B.C."/>
            <person name="Malmstrom R."/>
            <person name="Stieglmeier M."/>
            <person name="Klingl A."/>
            <person name="Woyke T."/>
            <person name="Ryan C.M."/>
            <person name="Banfield J.F."/>
        </authorList>
    </citation>
    <scope>NUCLEOTIDE SEQUENCE [LARGE SCALE GENOMIC DNA]</scope>
</reference>
<keyword evidence="3 5" id="KW-0694">RNA-binding</keyword>
<dbReference type="HAMAP" id="MF_01365_B">
    <property type="entry name" value="Ribosomal_uL6_B"/>
    <property type="match status" value="1"/>
</dbReference>
<accession>A0A2M8KU91</accession>
<dbReference type="SUPFAM" id="SSF56053">
    <property type="entry name" value="Ribosomal protein L6"/>
    <property type="match status" value="2"/>
</dbReference>
<dbReference type="PIRSF" id="PIRSF002162">
    <property type="entry name" value="Ribosomal_L6"/>
    <property type="match status" value="1"/>
</dbReference>
<keyword evidence="3 5" id="KW-0699">rRNA-binding</keyword>
<dbReference type="EMBL" id="PFEE01000063">
    <property type="protein sequence ID" value="PJE63496.1"/>
    <property type="molecule type" value="Genomic_DNA"/>
</dbReference>
<comment type="subunit">
    <text evidence="3">Part of the 50S ribosomal subunit.</text>
</comment>
<dbReference type="PANTHER" id="PTHR11655:SF14">
    <property type="entry name" value="LARGE RIBOSOMAL SUBUNIT PROTEIN UL6M"/>
    <property type="match status" value="1"/>
</dbReference>
<dbReference type="Proteomes" id="UP000231569">
    <property type="component" value="Unassembled WGS sequence"/>
</dbReference>
<dbReference type="PROSITE" id="PS00525">
    <property type="entry name" value="RIBOSOMAL_L6_1"/>
    <property type="match status" value="1"/>
</dbReference>
<dbReference type="PRINTS" id="PR00059">
    <property type="entry name" value="RIBOSOMALL6"/>
</dbReference>
<evidence type="ECO:0000259" key="6">
    <source>
        <dbReference type="Pfam" id="PF00347"/>
    </source>
</evidence>
<dbReference type="GO" id="GO:0002181">
    <property type="term" value="P:cytoplasmic translation"/>
    <property type="evidence" value="ECO:0007669"/>
    <property type="project" value="TreeGrafter"/>
</dbReference>
<comment type="caution">
    <text evidence="7">The sequence shown here is derived from an EMBL/GenBank/DDBJ whole genome shotgun (WGS) entry which is preliminary data.</text>
</comment>
<sequence>MSKIGKQPVILPEGTSLRVEGSMVHIQGPKGALTVTIPPFFSVTVADKTATVAVTKERENSSALHGLHRTLLANAVKGVTAGWEKVLEIQGTGYRGAMEGANLVLRLGFSHQVTFTPPEGIGVALKGNKIMVTGIDKQQVGEVAASVKRIRPPDHYKGKGIRYVGEVIRIKPGKKAKAAV</sequence>
<evidence type="ECO:0000256" key="1">
    <source>
        <dbReference type="ARBA" id="ARBA00022980"/>
    </source>
</evidence>
<dbReference type="InterPro" id="IPR020040">
    <property type="entry name" value="Ribosomal_uL6_a/b-dom"/>
</dbReference>
<dbReference type="PANTHER" id="PTHR11655">
    <property type="entry name" value="60S/50S RIBOSOMAL PROTEIN L6/L9"/>
    <property type="match status" value="1"/>
</dbReference>
<protein>
    <recommendedName>
        <fullName evidence="3">Large ribosomal subunit protein uL6</fullName>
    </recommendedName>
</protein>
<dbReference type="GO" id="GO:0019843">
    <property type="term" value="F:rRNA binding"/>
    <property type="evidence" value="ECO:0007669"/>
    <property type="project" value="UniProtKB-UniRule"/>
</dbReference>
<evidence type="ECO:0000313" key="8">
    <source>
        <dbReference type="Proteomes" id="UP000231569"/>
    </source>
</evidence>
<evidence type="ECO:0000256" key="4">
    <source>
        <dbReference type="RuleBase" id="RU003869"/>
    </source>
</evidence>
<dbReference type="NCBIfam" id="TIGR03654">
    <property type="entry name" value="L6_bact"/>
    <property type="match status" value="1"/>
</dbReference>
<dbReference type="Pfam" id="PF00347">
    <property type="entry name" value="Ribosomal_L6"/>
    <property type="match status" value="2"/>
</dbReference>
<name>A0A2M8KU91_9BACT</name>
<dbReference type="InterPro" id="IPR019906">
    <property type="entry name" value="Ribosomal_uL6_bac-type"/>
</dbReference>
<dbReference type="AlphaFoldDB" id="A0A2M8KU91"/>
<organism evidence="7 8">
    <name type="scientific">Candidatus Roizmanbacteria bacterium CG10_big_fil_rev_8_21_14_0_10_45_7</name>
    <dbReference type="NCBI Taxonomy" id="1974854"/>
    <lineage>
        <taxon>Bacteria</taxon>
        <taxon>Candidatus Roizmaniibacteriota</taxon>
    </lineage>
</organism>
<dbReference type="InterPro" id="IPR000702">
    <property type="entry name" value="Ribosomal_uL6-like"/>
</dbReference>
<dbReference type="GO" id="GO:0003735">
    <property type="term" value="F:structural constituent of ribosome"/>
    <property type="evidence" value="ECO:0007669"/>
    <property type="project" value="UniProtKB-UniRule"/>
</dbReference>